<sequence length="430" mass="47833">MRTPHLMTTKVGMSKKSTDPEFDDYQRNFTTLESATDKFLKDTKAFTDAVNSLFTSGSSFAQHFSTIFHPIASEYDLLGKFPDAAHTIKNVDAYQLALEELRNTVSPELELIESRVVGPIKELQAIMKTIRKMITKREHKLVDYDRFNNSLTKLRDKKEKTLSDEKNLFKLEQDFEIASNDYDTINGAMKQELPRFMVLATRFIDPLFHSFFYMQLNIFYMLLEKINQFSDGKYDVSVAAAQISQDYETKLGDAATITEALSITQRFISTSKLVSQHRTLSPNSSTLGRSPSSTSTTSAVPPSTSFAKTMPPPPPYSGSTKAAYVPPPQQAAALPPYSAAGAGAASAAAAAAKRPPPPPPPLKPKPNVQYVVALYDFAAQADGDLEFKVGDRIELVERTDSTEDWWTGRLNGRTGVFPGELQRPRVLLVY</sequence>
<evidence type="ECO:0000313" key="2">
    <source>
        <dbReference type="Proteomes" id="UP000814140"/>
    </source>
</evidence>
<evidence type="ECO:0000313" key="1">
    <source>
        <dbReference type="EMBL" id="KAI0063155.1"/>
    </source>
</evidence>
<organism evidence="1 2">
    <name type="scientific">Artomyces pyxidatus</name>
    <dbReference type="NCBI Taxonomy" id="48021"/>
    <lineage>
        <taxon>Eukaryota</taxon>
        <taxon>Fungi</taxon>
        <taxon>Dikarya</taxon>
        <taxon>Basidiomycota</taxon>
        <taxon>Agaricomycotina</taxon>
        <taxon>Agaricomycetes</taxon>
        <taxon>Russulales</taxon>
        <taxon>Auriscalpiaceae</taxon>
        <taxon>Artomyces</taxon>
    </lineage>
</organism>
<name>A0ACB8T359_9AGAM</name>
<dbReference type="Proteomes" id="UP000814140">
    <property type="component" value="Unassembled WGS sequence"/>
</dbReference>
<dbReference type="EMBL" id="MU277204">
    <property type="protein sequence ID" value="KAI0063155.1"/>
    <property type="molecule type" value="Genomic_DNA"/>
</dbReference>
<protein>
    <submittedName>
        <fullName evidence="1">BAR-domain-containing protein</fullName>
    </submittedName>
</protein>
<gene>
    <name evidence="1" type="ORF">BV25DRAFT_1915479</name>
</gene>
<accession>A0ACB8T359</accession>
<reference evidence="1" key="2">
    <citation type="journal article" date="2022" name="New Phytol.">
        <title>Evolutionary transition to the ectomycorrhizal habit in the genomes of a hyperdiverse lineage of mushroom-forming fungi.</title>
        <authorList>
            <person name="Looney B."/>
            <person name="Miyauchi S."/>
            <person name="Morin E."/>
            <person name="Drula E."/>
            <person name="Courty P.E."/>
            <person name="Kohler A."/>
            <person name="Kuo A."/>
            <person name="LaButti K."/>
            <person name="Pangilinan J."/>
            <person name="Lipzen A."/>
            <person name="Riley R."/>
            <person name="Andreopoulos W."/>
            <person name="He G."/>
            <person name="Johnson J."/>
            <person name="Nolan M."/>
            <person name="Tritt A."/>
            <person name="Barry K.W."/>
            <person name="Grigoriev I.V."/>
            <person name="Nagy L.G."/>
            <person name="Hibbett D."/>
            <person name="Henrissat B."/>
            <person name="Matheny P.B."/>
            <person name="Labbe J."/>
            <person name="Martin F.M."/>
        </authorList>
    </citation>
    <scope>NUCLEOTIDE SEQUENCE</scope>
    <source>
        <strain evidence="1">HHB10654</strain>
    </source>
</reference>
<keyword evidence="2" id="KW-1185">Reference proteome</keyword>
<reference evidence="1" key="1">
    <citation type="submission" date="2021-03" db="EMBL/GenBank/DDBJ databases">
        <authorList>
            <consortium name="DOE Joint Genome Institute"/>
            <person name="Ahrendt S."/>
            <person name="Looney B.P."/>
            <person name="Miyauchi S."/>
            <person name="Morin E."/>
            <person name="Drula E."/>
            <person name="Courty P.E."/>
            <person name="Chicoki N."/>
            <person name="Fauchery L."/>
            <person name="Kohler A."/>
            <person name="Kuo A."/>
            <person name="Labutti K."/>
            <person name="Pangilinan J."/>
            <person name="Lipzen A."/>
            <person name="Riley R."/>
            <person name="Andreopoulos W."/>
            <person name="He G."/>
            <person name="Johnson J."/>
            <person name="Barry K.W."/>
            <person name="Grigoriev I.V."/>
            <person name="Nagy L."/>
            <person name="Hibbett D."/>
            <person name="Henrissat B."/>
            <person name="Matheny P.B."/>
            <person name="Labbe J."/>
            <person name="Martin F."/>
        </authorList>
    </citation>
    <scope>NUCLEOTIDE SEQUENCE</scope>
    <source>
        <strain evidence="1">HHB10654</strain>
    </source>
</reference>
<proteinExistence type="predicted"/>
<comment type="caution">
    <text evidence="1">The sequence shown here is derived from an EMBL/GenBank/DDBJ whole genome shotgun (WGS) entry which is preliminary data.</text>
</comment>